<comment type="caution">
    <text evidence="1">The sequence shown here is derived from an EMBL/GenBank/DDBJ whole genome shotgun (WGS) entry which is preliminary data.</text>
</comment>
<accession>A0ACC3A5J3</accession>
<keyword evidence="2" id="KW-1185">Reference proteome</keyword>
<protein>
    <submittedName>
        <fullName evidence="1">Uncharacterized protein</fullName>
    </submittedName>
</protein>
<dbReference type="Proteomes" id="UP001172386">
    <property type="component" value="Unassembled WGS sequence"/>
</dbReference>
<evidence type="ECO:0000313" key="2">
    <source>
        <dbReference type="Proteomes" id="UP001172386"/>
    </source>
</evidence>
<sequence>MIERIARRPQDDSTQTTKDKLGTSINEKLNLHIMDASLNDEKTLCEPANYGVRDARMARTPEEDQPKQQKTNSAPNRGNDEPYRCQEPGCTRRFINESELSNHMAVMHGDPDDPSSPPPVQSLLPLPLRSKPIERRILLYDAEDGDGDVEQTARPPASQFIDLREDDDDIGSEIAHSVSAFSQMTMSDVMPASSTHSIYTNSVALEADIALSDIAESESQEIQRPVEMLIYLWKKFVDQYTRDRMQGAKQHATNGQSERRPASRRPSSTSFHRQPSPSLSTTSSTKRPRESDEEDENNKPKQPKLGPKPDLTPLKDRPLACPFNKFDNIQFGEINPAYHVCSTWNSVKTAYLKQHLQRNHCPPPHCCPRCQNIFKSPAELRDHQRQLVPCEVKELDKQKILPEYQEELGLRNRNQVGKDREEYWFQVFDTVFPGIRQRREIDPYYRGPAHEVLERFLRFSELRLPAVLARVRRELRIESDTTAERDAELCRSILQEANQHFMAEMSNAPPVDLRQLKNTSSDASEADDQEAEQTVKVYDHQRQPHSTIVPSEEDFSQMGQSAHLNMQQAIAPPSTINQPAPQSIATHFQPPVRDVPEMLPTQPFQQDPTMDYGLYPYTVQEFEQMLRDSNFDNAIEDPEMYGAGDAAFNGGWEDLGRQP</sequence>
<dbReference type="EMBL" id="JAPDRQ010000092">
    <property type="protein sequence ID" value="KAJ9655642.1"/>
    <property type="molecule type" value="Genomic_DNA"/>
</dbReference>
<reference evidence="1" key="1">
    <citation type="submission" date="2022-10" db="EMBL/GenBank/DDBJ databases">
        <title>Culturing micro-colonial fungi from biological soil crusts in the Mojave desert and describing Neophaeococcomyces mojavensis, and introducing the new genera and species Taxawa tesnikishii.</title>
        <authorList>
            <person name="Kurbessoian T."/>
            <person name="Stajich J.E."/>
        </authorList>
    </citation>
    <scope>NUCLEOTIDE SEQUENCE</scope>
    <source>
        <strain evidence="1">JES_112</strain>
    </source>
</reference>
<proteinExistence type="predicted"/>
<evidence type="ECO:0000313" key="1">
    <source>
        <dbReference type="EMBL" id="KAJ9655642.1"/>
    </source>
</evidence>
<organism evidence="1 2">
    <name type="scientific">Neophaeococcomyces mojaviensis</name>
    <dbReference type="NCBI Taxonomy" id="3383035"/>
    <lineage>
        <taxon>Eukaryota</taxon>
        <taxon>Fungi</taxon>
        <taxon>Dikarya</taxon>
        <taxon>Ascomycota</taxon>
        <taxon>Pezizomycotina</taxon>
        <taxon>Eurotiomycetes</taxon>
        <taxon>Chaetothyriomycetidae</taxon>
        <taxon>Chaetothyriales</taxon>
        <taxon>Chaetothyriales incertae sedis</taxon>
        <taxon>Neophaeococcomyces</taxon>
    </lineage>
</organism>
<gene>
    <name evidence="1" type="ORF">H2198_005540</name>
</gene>
<name>A0ACC3A5J3_9EURO</name>